<proteinExistence type="predicted"/>
<feature type="coiled-coil region" evidence="1">
    <location>
        <begin position="43"/>
        <end position="77"/>
    </location>
</feature>
<dbReference type="EMBL" id="LR882963">
    <property type="protein sequence ID" value="CAD5963678.1"/>
    <property type="molecule type" value="Genomic_DNA"/>
</dbReference>
<reference evidence="2" key="1">
    <citation type="submission" date="2020-09" db="EMBL/GenBank/DDBJ databases">
        <authorList>
            <person name="Blom J."/>
        </authorList>
    </citation>
    <scope>NUCLEOTIDE SEQUENCE</scope>
    <source>
        <strain evidence="2">No.66</strain>
    </source>
</reference>
<gene>
    <name evidence="2" type="ORF">PANO66_03467</name>
</gene>
<evidence type="ECO:0000256" key="1">
    <source>
        <dbReference type="SAM" id="Coils"/>
    </source>
</evidence>
<keyword evidence="1" id="KW-0175">Coiled coil</keyword>
<evidence type="ECO:0000313" key="2">
    <source>
        <dbReference type="EMBL" id="CAD5963678.1"/>
    </source>
</evidence>
<sequence length="128" mass="14758">MMILPSRYHSSNQPQSQADPLSLLPSLLILEDPTAFLTKYVEALQLMREIQQKQAEADKLMREIQQKQAEADKLAQDEIEAKKCNRLINIILNHAKSKGIKVRYLKGESYNDLCDYINKSWPELSDLI</sequence>
<organism evidence="2 3">
    <name type="scientific">Planktothrix agardhii</name>
    <name type="common">Oscillatoria agardhii</name>
    <dbReference type="NCBI Taxonomy" id="1160"/>
    <lineage>
        <taxon>Bacteria</taxon>
        <taxon>Bacillati</taxon>
        <taxon>Cyanobacteriota</taxon>
        <taxon>Cyanophyceae</taxon>
        <taxon>Oscillatoriophycideae</taxon>
        <taxon>Oscillatoriales</taxon>
        <taxon>Microcoleaceae</taxon>
        <taxon>Planktothrix</taxon>
    </lineage>
</organism>
<dbReference type="RefSeq" id="WP_254032533.1">
    <property type="nucleotide sequence ID" value="NZ_LR882963.1"/>
</dbReference>
<protein>
    <submittedName>
        <fullName evidence="2">Uncharacterized protein</fullName>
    </submittedName>
</protein>
<evidence type="ECO:0000313" key="3">
    <source>
        <dbReference type="Proteomes" id="UP001153761"/>
    </source>
</evidence>
<dbReference type="Proteomes" id="UP001153761">
    <property type="component" value="Chromosome"/>
</dbReference>
<name>A0AAD1V6V3_PLAAG</name>
<dbReference type="AlphaFoldDB" id="A0AAD1V6V3"/>
<accession>A0AAD1V6V3</accession>